<evidence type="ECO:0000313" key="8">
    <source>
        <dbReference type="EMBL" id="KAE9303277.1"/>
    </source>
</evidence>
<dbReference type="Proteomes" id="UP000437068">
    <property type="component" value="Unassembled WGS sequence"/>
</dbReference>
<dbReference type="Proteomes" id="UP000486351">
    <property type="component" value="Unassembled WGS sequence"/>
</dbReference>
<dbReference type="EMBL" id="QXFX01003460">
    <property type="protein sequence ID" value="KAE9068870.1"/>
    <property type="molecule type" value="Genomic_DNA"/>
</dbReference>
<evidence type="ECO:0000313" key="17">
    <source>
        <dbReference type="Proteomes" id="UP000488956"/>
    </source>
</evidence>
<evidence type="ECO:0000313" key="9">
    <source>
        <dbReference type="EMBL" id="KAE9338788.1"/>
    </source>
</evidence>
<evidence type="ECO:0000313" key="5">
    <source>
        <dbReference type="EMBL" id="KAE9174626.1"/>
    </source>
</evidence>
<dbReference type="EMBL" id="QXGC01003580">
    <property type="protein sequence ID" value="KAE9174626.1"/>
    <property type="molecule type" value="Genomic_DNA"/>
</dbReference>
<feature type="transmembrane region" description="Helical" evidence="1">
    <location>
        <begin position="20"/>
        <end position="41"/>
    </location>
</feature>
<proteinExistence type="predicted"/>
<dbReference type="Proteomes" id="UP000440732">
    <property type="component" value="Unassembled WGS sequence"/>
</dbReference>
<dbReference type="EMBL" id="QXGF01000654">
    <property type="protein sequence ID" value="KAE8937208.1"/>
    <property type="molecule type" value="Genomic_DNA"/>
</dbReference>
<dbReference type="Proteomes" id="UP000488956">
    <property type="component" value="Unassembled WGS sequence"/>
</dbReference>
<sequence length="51" mass="5383">MSTLPTAKVLPVVNLSVHTFVLWILWSAMALSAYALASACGDSTCSRDGAR</sequence>
<evidence type="ECO:0000313" key="10">
    <source>
        <dbReference type="Proteomes" id="UP000429523"/>
    </source>
</evidence>
<dbReference type="EMBL" id="QXFY01000652">
    <property type="protein sequence ID" value="KAE9338788.1"/>
    <property type="molecule type" value="Genomic_DNA"/>
</dbReference>
<evidence type="ECO:0000313" key="2">
    <source>
        <dbReference type="EMBL" id="KAE8937208.1"/>
    </source>
</evidence>
<keyword evidence="11" id="KW-1185">Reference proteome</keyword>
<gene>
    <name evidence="8" type="ORF">PF001_g13622</name>
    <name evidence="7" type="ORF">PF002_g15698</name>
    <name evidence="5" type="ORF">PF004_g26615</name>
    <name evidence="6" type="ORF">PF005_g13566</name>
    <name evidence="4" type="ORF">PF006_g13227</name>
    <name evidence="9" type="ORF">PF008_g11905</name>
    <name evidence="2" type="ORF">PF009_g12878</name>
    <name evidence="3" type="ORF">PF010_g26889</name>
</gene>
<evidence type="ECO:0000313" key="13">
    <source>
        <dbReference type="Proteomes" id="UP000440367"/>
    </source>
</evidence>
<keyword evidence="1" id="KW-0472">Membrane</keyword>
<protein>
    <submittedName>
        <fullName evidence="6">Uncharacterized protein</fullName>
    </submittedName>
</protein>
<evidence type="ECO:0000313" key="14">
    <source>
        <dbReference type="Proteomes" id="UP000440732"/>
    </source>
</evidence>
<dbReference type="Proteomes" id="UP000433483">
    <property type="component" value="Unassembled WGS sequence"/>
</dbReference>
<evidence type="ECO:0000313" key="15">
    <source>
        <dbReference type="Proteomes" id="UP000476176"/>
    </source>
</evidence>
<dbReference type="EMBL" id="QXGE01000811">
    <property type="protein sequence ID" value="KAE9303277.1"/>
    <property type="molecule type" value="Genomic_DNA"/>
</dbReference>
<organism evidence="6 11">
    <name type="scientific">Phytophthora fragariae</name>
    <dbReference type="NCBI Taxonomy" id="53985"/>
    <lineage>
        <taxon>Eukaryota</taxon>
        <taxon>Sar</taxon>
        <taxon>Stramenopiles</taxon>
        <taxon>Oomycota</taxon>
        <taxon>Peronosporomycetes</taxon>
        <taxon>Peronosporales</taxon>
        <taxon>Peronosporaceae</taxon>
        <taxon>Phytophthora</taxon>
    </lineage>
</organism>
<dbReference type="AlphaFoldDB" id="A0A6A3XT82"/>
<dbReference type="Proteomes" id="UP000440367">
    <property type="component" value="Unassembled WGS sequence"/>
</dbReference>
<dbReference type="Proteomes" id="UP000476176">
    <property type="component" value="Unassembled WGS sequence"/>
</dbReference>
<keyword evidence="1" id="KW-0812">Transmembrane</keyword>
<evidence type="ECO:0000313" key="11">
    <source>
        <dbReference type="Proteomes" id="UP000433483"/>
    </source>
</evidence>
<dbReference type="EMBL" id="QXGD01000893">
    <property type="protein sequence ID" value="KAE9221056.1"/>
    <property type="molecule type" value="Genomic_DNA"/>
</dbReference>
<dbReference type="EMBL" id="QXGA01000780">
    <property type="protein sequence ID" value="KAE9141302.1"/>
    <property type="molecule type" value="Genomic_DNA"/>
</dbReference>
<keyword evidence="1" id="KW-1133">Transmembrane helix</keyword>
<dbReference type="EMBL" id="QXGB01000758">
    <property type="protein sequence ID" value="KAE9205049.1"/>
    <property type="molecule type" value="Genomic_DNA"/>
</dbReference>
<evidence type="ECO:0000313" key="6">
    <source>
        <dbReference type="EMBL" id="KAE9205049.1"/>
    </source>
</evidence>
<accession>A0A6A3XT82</accession>
<dbReference type="Proteomes" id="UP000429523">
    <property type="component" value="Unassembled WGS sequence"/>
</dbReference>
<reference evidence="10 11" key="1">
    <citation type="submission" date="2018-08" db="EMBL/GenBank/DDBJ databases">
        <title>Genomic investigation of the strawberry pathogen Phytophthora fragariae indicates pathogenicity is determined by transcriptional variation in three key races.</title>
        <authorList>
            <person name="Adams T.M."/>
            <person name="Armitage A.D."/>
            <person name="Sobczyk M.K."/>
            <person name="Bates H.J."/>
            <person name="Dunwell J.M."/>
            <person name="Nellist C.F."/>
            <person name="Harrison R.J."/>
        </authorList>
    </citation>
    <scope>NUCLEOTIDE SEQUENCE [LARGE SCALE GENOMIC DNA]</scope>
    <source>
        <strain evidence="8 12">A4</strain>
        <strain evidence="7 13">BC-1</strain>
        <strain evidence="5 15">BC-23</strain>
        <strain evidence="6 11">NOV-27</strain>
        <strain evidence="4 14">NOV-5</strain>
        <strain evidence="9 16">NOV-77</strain>
        <strain evidence="2 10">NOV-9</strain>
        <strain evidence="3 17">ONT-3</strain>
    </source>
</reference>
<evidence type="ECO:0000313" key="12">
    <source>
        <dbReference type="Proteomes" id="UP000437068"/>
    </source>
</evidence>
<evidence type="ECO:0000313" key="7">
    <source>
        <dbReference type="EMBL" id="KAE9221056.1"/>
    </source>
</evidence>
<name>A0A6A3XT82_9STRA</name>
<evidence type="ECO:0000313" key="4">
    <source>
        <dbReference type="EMBL" id="KAE9141302.1"/>
    </source>
</evidence>
<comment type="caution">
    <text evidence="6">The sequence shown here is derived from an EMBL/GenBank/DDBJ whole genome shotgun (WGS) entry which is preliminary data.</text>
</comment>
<evidence type="ECO:0000313" key="3">
    <source>
        <dbReference type="EMBL" id="KAE9068870.1"/>
    </source>
</evidence>
<evidence type="ECO:0000313" key="16">
    <source>
        <dbReference type="Proteomes" id="UP000486351"/>
    </source>
</evidence>
<evidence type="ECO:0000256" key="1">
    <source>
        <dbReference type="SAM" id="Phobius"/>
    </source>
</evidence>